<keyword evidence="1" id="KW-1133">Transmembrane helix</keyword>
<dbReference type="EMBL" id="CP095855">
    <property type="protein sequence ID" value="UPK72299.1"/>
    <property type="molecule type" value="Genomic_DNA"/>
</dbReference>
<feature type="transmembrane region" description="Helical" evidence="1">
    <location>
        <begin position="70"/>
        <end position="90"/>
    </location>
</feature>
<sequence>MVSTNKTSYLLSIAGYLLLPCLYGYLLLADWFPYHLAGKQFLSWYFVHMVSGHLLLYLASRYSSARVDKLSFAFLWITVLISLSRMCQGLYHHKPILYLCLLTVLHVLLLLLWSRKKE</sequence>
<feature type="transmembrane region" description="Helical" evidence="1">
    <location>
        <begin position="41"/>
        <end position="58"/>
    </location>
</feature>
<keyword evidence="3" id="KW-1185">Reference proteome</keyword>
<accession>A0ABY4IAN6</accession>
<gene>
    <name evidence="2" type="ORF">MYF79_13475</name>
</gene>
<feature type="transmembrane region" description="Helical" evidence="1">
    <location>
        <begin position="9"/>
        <end position="29"/>
    </location>
</feature>
<dbReference type="RefSeq" id="WP_247814425.1">
    <property type="nucleotide sequence ID" value="NZ_CP095855.1"/>
</dbReference>
<keyword evidence="1" id="KW-0812">Transmembrane</keyword>
<reference evidence="2 3" key="1">
    <citation type="submission" date="2022-04" db="EMBL/GenBank/DDBJ databases">
        <title>The arsenic-methylating capacity of Chitinophaga filiformis YT5 during chitin decomposition.</title>
        <authorList>
            <person name="Chen G."/>
            <person name="Liang Y."/>
        </authorList>
    </citation>
    <scope>NUCLEOTIDE SEQUENCE [LARGE SCALE GENOMIC DNA]</scope>
    <source>
        <strain evidence="2 3">YT5</strain>
    </source>
</reference>
<evidence type="ECO:0000256" key="1">
    <source>
        <dbReference type="SAM" id="Phobius"/>
    </source>
</evidence>
<proteinExistence type="predicted"/>
<evidence type="ECO:0000313" key="2">
    <source>
        <dbReference type="EMBL" id="UPK72299.1"/>
    </source>
</evidence>
<name>A0ABY4IAN6_CHIFI</name>
<dbReference type="Proteomes" id="UP000830198">
    <property type="component" value="Chromosome"/>
</dbReference>
<protein>
    <submittedName>
        <fullName evidence="2">Uncharacterized protein</fullName>
    </submittedName>
</protein>
<organism evidence="2 3">
    <name type="scientific">Chitinophaga filiformis</name>
    <name type="common">Myxococcus filiformis</name>
    <name type="synonym">Flexibacter filiformis</name>
    <dbReference type="NCBI Taxonomy" id="104663"/>
    <lineage>
        <taxon>Bacteria</taxon>
        <taxon>Pseudomonadati</taxon>
        <taxon>Bacteroidota</taxon>
        <taxon>Chitinophagia</taxon>
        <taxon>Chitinophagales</taxon>
        <taxon>Chitinophagaceae</taxon>
        <taxon>Chitinophaga</taxon>
    </lineage>
</organism>
<evidence type="ECO:0000313" key="3">
    <source>
        <dbReference type="Proteomes" id="UP000830198"/>
    </source>
</evidence>
<keyword evidence="1" id="KW-0472">Membrane</keyword>
<feature type="transmembrane region" description="Helical" evidence="1">
    <location>
        <begin position="96"/>
        <end position="113"/>
    </location>
</feature>